<dbReference type="GeneID" id="98308753"/>
<dbReference type="AlphaFoldDB" id="A0A0R1UW78"/>
<dbReference type="RefSeq" id="WP_054756696.1">
    <property type="nucleotide sequence ID" value="NZ_AZFQ01000052.1"/>
</dbReference>
<evidence type="ECO:0000313" key="2">
    <source>
        <dbReference type="Proteomes" id="UP000051166"/>
    </source>
</evidence>
<sequence length="68" mass="7818">MVEQSLVETAKEVKKQIKFHLLERDMTQVELAELIGEGAIQVNRAISGDMSPKSMNIRKKIYRVLDME</sequence>
<dbReference type="EMBL" id="AZFQ01000052">
    <property type="protein sequence ID" value="KRL97473.1"/>
    <property type="molecule type" value="Genomic_DNA"/>
</dbReference>
<gene>
    <name evidence="1" type="ORF">FD50_GL001456</name>
</gene>
<dbReference type="Proteomes" id="UP000051166">
    <property type="component" value="Unassembled WGS sequence"/>
</dbReference>
<organism evidence="1 2">
    <name type="scientific">Liquorilactobacillus satsumensis DSM 16230 = JCM 12392</name>
    <dbReference type="NCBI Taxonomy" id="1423801"/>
    <lineage>
        <taxon>Bacteria</taxon>
        <taxon>Bacillati</taxon>
        <taxon>Bacillota</taxon>
        <taxon>Bacilli</taxon>
        <taxon>Lactobacillales</taxon>
        <taxon>Lactobacillaceae</taxon>
        <taxon>Liquorilactobacillus</taxon>
    </lineage>
</organism>
<evidence type="ECO:0008006" key="3">
    <source>
        <dbReference type="Google" id="ProtNLM"/>
    </source>
</evidence>
<accession>A0A0R1UW78</accession>
<proteinExistence type="predicted"/>
<keyword evidence="2" id="KW-1185">Reference proteome</keyword>
<protein>
    <recommendedName>
        <fullName evidence="3">HTH cro/C1-type domain-containing protein</fullName>
    </recommendedName>
</protein>
<evidence type="ECO:0000313" key="1">
    <source>
        <dbReference type="EMBL" id="KRL97473.1"/>
    </source>
</evidence>
<dbReference type="GO" id="GO:0003677">
    <property type="term" value="F:DNA binding"/>
    <property type="evidence" value="ECO:0007669"/>
    <property type="project" value="InterPro"/>
</dbReference>
<dbReference type="OrthoDB" id="2309397at2"/>
<dbReference type="SUPFAM" id="SSF47413">
    <property type="entry name" value="lambda repressor-like DNA-binding domains"/>
    <property type="match status" value="1"/>
</dbReference>
<name>A0A0R1UW78_9LACO</name>
<reference evidence="1 2" key="1">
    <citation type="journal article" date="2015" name="Genome Announc.">
        <title>Expanding the biotechnology potential of lactobacilli through comparative genomics of 213 strains and associated genera.</title>
        <authorList>
            <person name="Sun Z."/>
            <person name="Harris H.M."/>
            <person name="McCann A."/>
            <person name="Guo C."/>
            <person name="Argimon S."/>
            <person name="Zhang W."/>
            <person name="Yang X."/>
            <person name="Jeffery I.B."/>
            <person name="Cooney J.C."/>
            <person name="Kagawa T.F."/>
            <person name="Liu W."/>
            <person name="Song Y."/>
            <person name="Salvetti E."/>
            <person name="Wrobel A."/>
            <person name="Rasinkangas P."/>
            <person name="Parkhill J."/>
            <person name="Rea M.C."/>
            <person name="O'Sullivan O."/>
            <person name="Ritari J."/>
            <person name="Douillard F.P."/>
            <person name="Paul Ross R."/>
            <person name="Yang R."/>
            <person name="Briner A.E."/>
            <person name="Felis G.E."/>
            <person name="de Vos W.M."/>
            <person name="Barrangou R."/>
            <person name="Klaenhammer T.R."/>
            <person name="Caufield P.W."/>
            <person name="Cui Y."/>
            <person name="Zhang H."/>
            <person name="O'Toole P.W."/>
        </authorList>
    </citation>
    <scope>NUCLEOTIDE SEQUENCE [LARGE SCALE GENOMIC DNA]</scope>
    <source>
        <strain evidence="1 2">DSM 16230</strain>
    </source>
</reference>
<dbReference type="InterPro" id="IPR010982">
    <property type="entry name" value="Lambda_DNA-bd_dom_sf"/>
</dbReference>
<dbReference type="PATRIC" id="fig|1423801.4.peg.1493"/>
<comment type="caution">
    <text evidence="1">The sequence shown here is derived from an EMBL/GenBank/DDBJ whole genome shotgun (WGS) entry which is preliminary data.</text>
</comment>